<dbReference type="EMBL" id="LSSK01001566">
    <property type="protein sequence ID" value="OMH79381.1"/>
    <property type="molecule type" value="Genomic_DNA"/>
</dbReference>
<evidence type="ECO:0000313" key="2">
    <source>
        <dbReference type="EMBL" id="OMH82676.1"/>
    </source>
</evidence>
<organism evidence="1 3">
    <name type="scientific">Zancudomyces culisetae</name>
    <name type="common">Gut fungus</name>
    <name type="synonym">Smittium culisetae</name>
    <dbReference type="NCBI Taxonomy" id="1213189"/>
    <lineage>
        <taxon>Eukaryota</taxon>
        <taxon>Fungi</taxon>
        <taxon>Fungi incertae sedis</taxon>
        <taxon>Zoopagomycota</taxon>
        <taxon>Kickxellomycotina</taxon>
        <taxon>Harpellomycetes</taxon>
        <taxon>Harpellales</taxon>
        <taxon>Legeriomycetaceae</taxon>
        <taxon>Zancudomyces</taxon>
    </lineage>
</organism>
<sequence length="88" mass="10130">MEPKRLHTVLKITSMFSCSVSAIVTPLFLKQATTFAVINQPCHLARPFYRKGEELREDLLESTHYHQLLCVDTKDPLSTGVILWERQT</sequence>
<keyword evidence="3" id="KW-1185">Reference proteome</keyword>
<dbReference type="Proteomes" id="UP000188320">
    <property type="component" value="Unassembled WGS sequence"/>
</dbReference>
<proteinExistence type="predicted"/>
<dbReference type="EMBL" id="LSSK01000615">
    <property type="protein sequence ID" value="OMH82676.1"/>
    <property type="molecule type" value="Genomic_DNA"/>
</dbReference>
<evidence type="ECO:0000313" key="3">
    <source>
        <dbReference type="Proteomes" id="UP000188320"/>
    </source>
</evidence>
<protein>
    <submittedName>
        <fullName evidence="1">Uncharacterized protein</fullName>
    </submittedName>
</protein>
<reference evidence="3" key="1">
    <citation type="submission" date="2017-01" db="EMBL/GenBank/DDBJ databases">
        <authorList>
            <person name="Wang Y."/>
            <person name="White M."/>
            <person name="Kvist S."/>
            <person name="Moncalvo J.-M."/>
        </authorList>
    </citation>
    <scope>NUCLEOTIDE SEQUENCE [LARGE SCALE GENOMIC DNA]</scope>
    <source>
        <strain evidence="3">COL-18-3</strain>
    </source>
</reference>
<dbReference type="AlphaFoldDB" id="A0A1R1PEJ4"/>
<reference evidence="1" key="2">
    <citation type="submission" date="2017-01" db="EMBL/GenBank/DDBJ databases">
        <authorList>
            <person name="Mah S.A."/>
            <person name="Swanson W.J."/>
            <person name="Moy G.W."/>
            <person name="Vacquier V.D."/>
        </authorList>
    </citation>
    <scope>NUCLEOTIDE SEQUENCE [LARGE SCALE GENOMIC DNA]</scope>
    <source>
        <strain evidence="1">COL-18-3</strain>
    </source>
</reference>
<name>A0A1R1PEJ4_ZANCU</name>
<accession>A0A1R1PEJ4</accession>
<comment type="caution">
    <text evidence="1">The sequence shown here is derived from an EMBL/GenBank/DDBJ whole genome shotgun (WGS) entry which is preliminary data.</text>
</comment>
<evidence type="ECO:0000313" key="1">
    <source>
        <dbReference type="EMBL" id="OMH79381.1"/>
    </source>
</evidence>
<gene>
    <name evidence="2" type="ORF">AX774_g3829</name>
    <name evidence="1" type="ORF">AX774_g7193</name>
</gene>